<keyword evidence="2" id="KW-1185">Reference proteome</keyword>
<name>A0A1W6LAH3_9BURK</name>
<dbReference type="RefSeq" id="WP_085751583.1">
    <property type="nucleotide sequence ID" value="NZ_BSPR01000004.1"/>
</dbReference>
<dbReference type="Gene3D" id="3.40.50.150">
    <property type="entry name" value="Vaccinia Virus protein VP39"/>
    <property type="match status" value="1"/>
</dbReference>
<dbReference type="Proteomes" id="UP000193427">
    <property type="component" value="Chromosome"/>
</dbReference>
<accession>A0A1W6LAH3</accession>
<dbReference type="GO" id="GO:0032259">
    <property type="term" value="P:methylation"/>
    <property type="evidence" value="ECO:0007669"/>
    <property type="project" value="UniProtKB-KW"/>
</dbReference>
<dbReference type="GO" id="GO:0008757">
    <property type="term" value="F:S-adenosylmethionine-dependent methyltransferase activity"/>
    <property type="evidence" value="ECO:0007669"/>
    <property type="project" value="InterPro"/>
</dbReference>
<gene>
    <name evidence="1" type="ORF">A4W93_16060</name>
</gene>
<dbReference type="OrthoDB" id="6191410at2"/>
<dbReference type="SUPFAM" id="SSF53335">
    <property type="entry name" value="S-adenosyl-L-methionine-dependent methyltransferases"/>
    <property type="match status" value="1"/>
</dbReference>
<dbReference type="Pfam" id="PF08241">
    <property type="entry name" value="Methyltransf_11"/>
    <property type="match status" value="1"/>
</dbReference>
<proteinExistence type="predicted"/>
<dbReference type="KEGG" id="rgu:A4W93_16060"/>
<dbReference type="InterPro" id="IPR013216">
    <property type="entry name" value="Methyltransf_11"/>
</dbReference>
<sequence>MTQVVGIISLAEWLETPPGRYLLAWEQAQLDRSVADVFGFHALQLGLPELDALRDNRMPHRWLATDQPPHRGGDTVESPPGGEVPDEETRRGYSRAQVVLQCDFDALPFDSQSLDLIVLPHALELARDPHLALREVERVLMPEGKAVILGFNPRSLWGVRQRCGQLWRQMGFKPRAGLFLPSGGDFIGYRRMRDWLRLLSFEVEAARFGCYAPPLRSERWLQRFDWAERVGERWWPVFGAVYLVVAVKRVRGMRLVGLARQQRQAAKAARAVVSHRQSRE</sequence>
<dbReference type="EMBL" id="CP015118">
    <property type="protein sequence ID" value="ARN21291.1"/>
    <property type="molecule type" value="Genomic_DNA"/>
</dbReference>
<reference evidence="1 2" key="1">
    <citation type="submission" date="2016-04" db="EMBL/GenBank/DDBJ databases">
        <title>Complete genome sequence of natural rubber-degrading, novel Gram-negative bacterium, Rhizobacter gummiphilus strain NS21.</title>
        <authorList>
            <person name="Tabata M."/>
            <person name="Kasai D."/>
            <person name="Fukuda M."/>
        </authorList>
    </citation>
    <scope>NUCLEOTIDE SEQUENCE [LARGE SCALE GENOMIC DNA]</scope>
    <source>
        <strain evidence="1 2">NS21</strain>
    </source>
</reference>
<keyword evidence="1" id="KW-0489">Methyltransferase</keyword>
<protein>
    <submittedName>
        <fullName evidence="1">Methyltransferase type 11</fullName>
    </submittedName>
</protein>
<dbReference type="AlphaFoldDB" id="A0A1W6LAH3"/>
<dbReference type="InterPro" id="IPR029063">
    <property type="entry name" value="SAM-dependent_MTases_sf"/>
</dbReference>
<dbReference type="STRING" id="946333.A4W93_16060"/>
<evidence type="ECO:0000313" key="1">
    <source>
        <dbReference type="EMBL" id="ARN21291.1"/>
    </source>
</evidence>
<organism evidence="1 2">
    <name type="scientific">Piscinibacter gummiphilus</name>
    <dbReference type="NCBI Taxonomy" id="946333"/>
    <lineage>
        <taxon>Bacteria</taxon>
        <taxon>Pseudomonadati</taxon>
        <taxon>Pseudomonadota</taxon>
        <taxon>Betaproteobacteria</taxon>
        <taxon>Burkholderiales</taxon>
        <taxon>Sphaerotilaceae</taxon>
        <taxon>Piscinibacter</taxon>
    </lineage>
</organism>
<keyword evidence="1" id="KW-0808">Transferase</keyword>
<evidence type="ECO:0000313" key="2">
    <source>
        <dbReference type="Proteomes" id="UP000193427"/>
    </source>
</evidence>